<reference evidence="1 2" key="1">
    <citation type="submission" date="2018-10" db="EMBL/GenBank/DDBJ databases">
        <title>A high-quality apple genome assembly.</title>
        <authorList>
            <person name="Hu J."/>
        </authorList>
    </citation>
    <scope>NUCLEOTIDE SEQUENCE [LARGE SCALE GENOMIC DNA]</scope>
    <source>
        <strain evidence="2">cv. HFTH1</strain>
        <tissue evidence="1">Young leaf</tissue>
    </source>
</reference>
<proteinExistence type="predicted"/>
<sequence length="115" mass="13250">MQTAHEQGTLVLLQNLDPAYTSAQVEVIVWHGIKESCTAKMIQRTANSSPHYEQKEAISTSHCSQPNIIEYDMTMEWCLQQEGSDPFWKNLYKQQGKELRQLKAKLKRKDALKAK</sequence>
<dbReference type="PANTHER" id="PTHR47073:SF2">
    <property type="entry name" value="PROTEIN ANTI-SILENCING 1"/>
    <property type="match status" value="1"/>
</dbReference>
<dbReference type="GO" id="GO:0003723">
    <property type="term" value="F:RNA binding"/>
    <property type="evidence" value="ECO:0007669"/>
    <property type="project" value="TreeGrafter"/>
</dbReference>
<organism evidence="1 2">
    <name type="scientific">Malus domestica</name>
    <name type="common">Apple</name>
    <name type="synonym">Pyrus malus</name>
    <dbReference type="NCBI Taxonomy" id="3750"/>
    <lineage>
        <taxon>Eukaryota</taxon>
        <taxon>Viridiplantae</taxon>
        <taxon>Streptophyta</taxon>
        <taxon>Embryophyta</taxon>
        <taxon>Tracheophyta</taxon>
        <taxon>Spermatophyta</taxon>
        <taxon>Magnoliopsida</taxon>
        <taxon>eudicotyledons</taxon>
        <taxon>Gunneridae</taxon>
        <taxon>Pentapetalae</taxon>
        <taxon>rosids</taxon>
        <taxon>fabids</taxon>
        <taxon>Rosales</taxon>
        <taxon>Rosaceae</taxon>
        <taxon>Amygdaloideae</taxon>
        <taxon>Maleae</taxon>
        <taxon>Malus</taxon>
    </lineage>
</organism>
<evidence type="ECO:0000313" key="2">
    <source>
        <dbReference type="Proteomes" id="UP000290289"/>
    </source>
</evidence>
<gene>
    <name evidence="1" type="ORF">DVH24_020887</name>
</gene>
<comment type="caution">
    <text evidence="1">The sequence shown here is derived from an EMBL/GenBank/DDBJ whole genome shotgun (WGS) entry which is preliminary data.</text>
</comment>
<protein>
    <submittedName>
        <fullName evidence="1">Uncharacterized protein</fullName>
    </submittedName>
</protein>
<dbReference type="EMBL" id="RDQH01000334">
    <property type="protein sequence ID" value="RXH91864.1"/>
    <property type="molecule type" value="Genomic_DNA"/>
</dbReference>
<dbReference type="PANTHER" id="PTHR47073">
    <property type="entry name" value="PROTEIN ANTI-SILENCING 1"/>
    <property type="match status" value="1"/>
</dbReference>
<dbReference type="STRING" id="3750.A0A498JCL3"/>
<dbReference type="Proteomes" id="UP000290289">
    <property type="component" value="Chromosome 8"/>
</dbReference>
<name>A0A498JCL3_MALDO</name>
<accession>A0A498JCL3</accession>
<dbReference type="AlphaFoldDB" id="A0A498JCL3"/>
<keyword evidence="2" id="KW-1185">Reference proteome</keyword>
<evidence type="ECO:0000313" key="1">
    <source>
        <dbReference type="EMBL" id="RXH91864.1"/>
    </source>
</evidence>